<name>A0A069S8G0_PHOVU</name>
<gene>
    <name evidence="1" type="ORF">M099_3544</name>
</gene>
<dbReference type="AlphaFoldDB" id="A0A069S8G0"/>
<sequence>MFCYICSIFRKYKAYSVQKIYDMTMKKDIQPKKKPGKIIISIDGDTFQQLEIYC</sequence>
<evidence type="ECO:0000313" key="1">
    <source>
        <dbReference type="EMBL" id="KDS47219.1"/>
    </source>
</evidence>
<dbReference type="EMBL" id="JNHM01000106">
    <property type="protein sequence ID" value="KDS47219.1"/>
    <property type="molecule type" value="Genomic_DNA"/>
</dbReference>
<dbReference type="Proteomes" id="UP000027661">
    <property type="component" value="Unassembled WGS sequence"/>
</dbReference>
<evidence type="ECO:0000313" key="2">
    <source>
        <dbReference type="Proteomes" id="UP000027661"/>
    </source>
</evidence>
<protein>
    <submittedName>
        <fullName evidence="1">Uncharacterized protein</fullName>
    </submittedName>
</protein>
<accession>A0A069S8G0</accession>
<organism evidence="1 2">
    <name type="scientific">Phocaeicola vulgatus str. 3975 RP4</name>
    <dbReference type="NCBI Taxonomy" id="1339352"/>
    <lineage>
        <taxon>Bacteria</taxon>
        <taxon>Pseudomonadati</taxon>
        <taxon>Bacteroidota</taxon>
        <taxon>Bacteroidia</taxon>
        <taxon>Bacteroidales</taxon>
        <taxon>Bacteroidaceae</taxon>
        <taxon>Phocaeicola</taxon>
    </lineage>
</organism>
<comment type="caution">
    <text evidence="1">The sequence shown here is derived from an EMBL/GenBank/DDBJ whole genome shotgun (WGS) entry which is preliminary data.</text>
</comment>
<reference evidence="1 2" key="1">
    <citation type="submission" date="2014-04" db="EMBL/GenBank/DDBJ databases">
        <authorList>
            <person name="Sears C."/>
            <person name="Carroll K."/>
            <person name="Sack B.R."/>
            <person name="Qadri F."/>
            <person name="Myers L.L."/>
            <person name="Chung G.-T."/>
            <person name="Escheverria P."/>
            <person name="Fraser C.M."/>
            <person name="Sadzewicz L."/>
            <person name="Shefchek K.A."/>
            <person name="Tallon L."/>
            <person name="Das S.P."/>
            <person name="Daugherty S."/>
            <person name="Mongodin E.F."/>
        </authorList>
    </citation>
    <scope>NUCLEOTIDE SEQUENCE [LARGE SCALE GENOMIC DNA]</scope>
    <source>
        <strain evidence="1 2">3975 RP4</strain>
    </source>
</reference>
<proteinExistence type="predicted"/>
<dbReference type="PATRIC" id="fig|1339352.3.peg.3355"/>